<accession>A0A2I9DX81</accession>
<name>A0A2I9DX81_9DEIO</name>
<proteinExistence type="predicted"/>
<evidence type="ECO:0000256" key="1">
    <source>
        <dbReference type="SAM" id="SignalP"/>
    </source>
</evidence>
<keyword evidence="1" id="KW-0732">Signal</keyword>
<feature type="chain" id="PRO_5014417581" description="Lipoprotein" evidence="1">
    <location>
        <begin position="20"/>
        <end position="172"/>
    </location>
</feature>
<gene>
    <name evidence="2" type="ORF">DAERI_040025</name>
</gene>
<dbReference type="AlphaFoldDB" id="A0A2I9DX81"/>
<sequence>MNRTLLTGLAAALTLSACGVIPTPPVNIPDVTLDLQSSAASRGRVIYVRQDAFGGASIPKILQGLSISGDARYTALTGNLSEVAVYVRTSMPPGCQDLTADVAACDPAGESAQAIGTISLQPGASKGFTLSGPALDEAGRAGHGYFGVRAVRGDSLTGEQLRLTSMKARARF</sequence>
<evidence type="ECO:0000313" key="3">
    <source>
        <dbReference type="Proteomes" id="UP000236569"/>
    </source>
</evidence>
<evidence type="ECO:0000313" key="2">
    <source>
        <dbReference type="EMBL" id="GBF05265.1"/>
    </source>
</evidence>
<organism evidence="2 3">
    <name type="scientific">Deinococcus aerius</name>
    <dbReference type="NCBI Taxonomy" id="200253"/>
    <lineage>
        <taxon>Bacteria</taxon>
        <taxon>Thermotogati</taxon>
        <taxon>Deinococcota</taxon>
        <taxon>Deinococci</taxon>
        <taxon>Deinococcales</taxon>
        <taxon>Deinococcaceae</taxon>
        <taxon>Deinococcus</taxon>
    </lineage>
</organism>
<protein>
    <recommendedName>
        <fullName evidence="4">Lipoprotein</fullName>
    </recommendedName>
</protein>
<keyword evidence="3" id="KW-1185">Reference proteome</keyword>
<comment type="caution">
    <text evidence="2">The sequence shown here is derived from an EMBL/GenBank/DDBJ whole genome shotgun (WGS) entry which is preliminary data.</text>
</comment>
<evidence type="ECO:0008006" key="4">
    <source>
        <dbReference type="Google" id="ProtNLM"/>
    </source>
</evidence>
<dbReference type="PROSITE" id="PS51257">
    <property type="entry name" value="PROKAR_LIPOPROTEIN"/>
    <property type="match status" value="1"/>
</dbReference>
<dbReference type="OrthoDB" id="66553at2"/>
<feature type="signal peptide" evidence="1">
    <location>
        <begin position="1"/>
        <end position="19"/>
    </location>
</feature>
<reference evidence="3" key="1">
    <citation type="submission" date="2018-01" db="EMBL/GenBank/DDBJ databases">
        <title>Draft Genome Sequence of the Radioresistant Bacterium Deinococcus aerius TR0125, Isolated from the Higher Atmosphere above Japan.</title>
        <authorList>
            <person name="Satoh K."/>
            <person name="Arai H."/>
            <person name="Sanzen T."/>
            <person name="Kawaguchi Y."/>
            <person name="Hayashi H."/>
            <person name="Yokobori S."/>
            <person name="Yamagishi A."/>
            <person name="Oono Y."/>
            <person name="Narumi I."/>
        </authorList>
    </citation>
    <scope>NUCLEOTIDE SEQUENCE [LARGE SCALE GENOMIC DNA]</scope>
    <source>
        <strain evidence="3">TR0125</strain>
    </source>
</reference>
<dbReference type="EMBL" id="BFAG01000004">
    <property type="protein sequence ID" value="GBF05265.1"/>
    <property type="molecule type" value="Genomic_DNA"/>
</dbReference>
<dbReference type="Proteomes" id="UP000236569">
    <property type="component" value="Unassembled WGS sequence"/>
</dbReference>
<dbReference type="RefSeq" id="WP_103128719.1">
    <property type="nucleotide sequence ID" value="NZ_BFAG01000004.1"/>
</dbReference>